<dbReference type="SMART" id="SM00028">
    <property type="entry name" value="TPR"/>
    <property type="match status" value="3"/>
</dbReference>
<feature type="compositionally biased region" description="Basic residues" evidence="2">
    <location>
        <begin position="232"/>
        <end position="246"/>
    </location>
</feature>
<organism evidence="4 5">
    <name type="scientific">Falsiporphyromonas endometrii</name>
    <dbReference type="NCBI Taxonomy" id="1387297"/>
    <lineage>
        <taxon>Bacteria</taxon>
        <taxon>Pseudomonadati</taxon>
        <taxon>Bacteroidota</taxon>
        <taxon>Bacteroidia</taxon>
        <taxon>Bacteroidales</taxon>
        <taxon>Porphyromonadaceae</taxon>
        <taxon>Falsiporphyromonas</taxon>
    </lineage>
</organism>
<dbReference type="InterPro" id="IPR011990">
    <property type="entry name" value="TPR-like_helical_dom_sf"/>
</dbReference>
<dbReference type="InterPro" id="IPR019734">
    <property type="entry name" value="TPR_rpt"/>
</dbReference>
<evidence type="ECO:0000256" key="3">
    <source>
        <dbReference type="SAM" id="SignalP"/>
    </source>
</evidence>
<dbReference type="Pfam" id="PF00515">
    <property type="entry name" value="TPR_1"/>
    <property type="match status" value="1"/>
</dbReference>
<feature type="compositionally biased region" description="Basic and acidic residues" evidence="2">
    <location>
        <begin position="159"/>
        <end position="198"/>
    </location>
</feature>
<dbReference type="Proteomes" id="UP001596020">
    <property type="component" value="Unassembled WGS sequence"/>
</dbReference>
<dbReference type="PROSITE" id="PS50293">
    <property type="entry name" value="TPR_REGION"/>
    <property type="match status" value="1"/>
</dbReference>
<keyword evidence="3" id="KW-0732">Signal</keyword>
<dbReference type="PANTHER" id="PTHR44366">
    <property type="entry name" value="UDP-N-ACETYLGLUCOSAMINE--PEPTIDE N-ACETYLGLUCOSAMINYLTRANSFERASE 110 KDA SUBUNIT"/>
    <property type="match status" value="1"/>
</dbReference>
<proteinExistence type="predicted"/>
<protein>
    <submittedName>
        <fullName evidence="4">Tetratricopeptide repeat protein</fullName>
    </submittedName>
</protein>
<reference evidence="5" key="1">
    <citation type="journal article" date="2019" name="Int. J. Syst. Evol. Microbiol.">
        <title>The Global Catalogue of Microorganisms (GCM) 10K type strain sequencing project: providing services to taxonomists for standard genome sequencing and annotation.</title>
        <authorList>
            <consortium name="The Broad Institute Genomics Platform"/>
            <consortium name="The Broad Institute Genome Sequencing Center for Infectious Disease"/>
            <person name="Wu L."/>
            <person name="Ma J."/>
        </authorList>
    </citation>
    <scope>NUCLEOTIDE SEQUENCE [LARGE SCALE GENOMIC DNA]</scope>
    <source>
        <strain evidence="5">CGMCC 4.7357</strain>
    </source>
</reference>
<dbReference type="PANTHER" id="PTHR44366:SF1">
    <property type="entry name" value="UDP-N-ACETYLGLUCOSAMINE--PEPTIDE N-ACETYLGLUCOSAMINYLTRANSFERASE 110 KDA SUBUNIT"/>
    <property type="match status" value="1"/>
</dbReference>
<accession>A0ABV9K8V3</accession>
<dbReference type="InterPro" id="IPR037919">
    <property type="entry name" value="OGT"/>
</dbReference>
<evidence type="ECO:0000256" key="1">
    <source>
        <dbReference type="PROSITE-ProRule" id="PRU00339"/>
    </source>
</evidence>
<feature type="chain" id="PRO_5045849454" evidence="3">
    <location>
        <begin position="27"/>
        <end position="246"/>
    </location>
</feature>
<sequence>MMIHKIIFKCSAILLSSLLGIGFASAQSATRIGRDANKAYLNKDYAKAGKLYKETIKKDKGMSAAYYGLGNSLYQQKKYKEAVQEYSRLLNDVKIDPKQGADAFFNLGNTFMRLKDYQKAVDTYKKSLILAPQDEKARYNYTLAKKLLQQQQQQQQQNKDQKNNDKNKDQKQDQKDQDKKPQNQDNKQKQDKDQDQKENPQNLDKQSAENILDAFKQDEEKTRKRIEQFQKQKNKNKNHNQKSKNW</sequence>
<dbReference type="Gene3D" id="1.25.40.10">
    <property type="entry name" value="Tetratricopeptide repeat domain"/>
    <property type="match status" value="1"/>
</dbReference>
<dbReference type="RefSeq" id="WP_380079595.1">
    <property type="nucleotide sequence ID" value="NZ_JBHSGO010000203.1"/>
</dbReference>
<feature type="repeat" description="TPR" evidence="1">
    <location>
        <begin position="63"/>
        <end position="96"/>
    </location>
</feature>
<dbReference type="EMBL" id="JBHSGO010000203">
    <property type="protein sequence ID" value="MFC4666484.1"/>
    <property type="molecule type" value="Genomic_DNA"/>
</dbReference>
<feature type="compositionally biased region" description="Low complexity" evidence="2">
    <location>
        <begin position="149"/>
        <end position="158"/>
    </location>
</feature>
<dbReference type="PROSITE" id="PS50005">
    <property type="entry name" value="TPR"/>
    <property type="match status" value="2"/>
</dbReference>
<keyword evidence="1" id="KW-0802">TPR repeat</keyword>
<keyword evidence="5" id="KW-1185">Reference proteome</keyword>
<comment type="caution">
    <text evidence="4">The sequence shown here is derived from an EMBL/GenBank/DDBJ whole genome shotgun (WGS) entry which is preliminary data.</text>
</comment>
<name>A0ABV9K8V3_9PORP</name>
<evidence type="ECO:0000256" key="2">
    <source>
        <dbReference type="SAM" id="MobiDB-lite"/>
    </source>
</evidence>
<dbReference type="SUPFAM" id="SSF48452">
    <property type="entry name" value="TPR-like"/>
    <property type="match status" value="1"/>
</dbReference>
<gene>
    <name evidence="4" type="ORF">ACFO3G_07725</name>
</gene>
<feature type="region of interest" description="Disordered" evidence="2">
    <location>
        <begin position="148"/>
        <end position="246"/>
    </location>
</feature>
<feature type="signal peptide" evidence="3">
    <location>
        <begin position="1"/>
        <end position="26"/>
    </location>
</feature>
<evidence type="ECO:0000313" key="4">
    <source>
        <dbReference type="EMBL" id="MFC4666484.1"/>
    </source>
</evidence>
<evidence type="ECO:0000313" key="5">
    <source>
        <dbReference type="Proteomes" id="UP001596020"/>
    </source>
</evidence>
<feature type="compositionally biased region" description="Basic and acidic residues" evidence="2">
    <location>
        <begin position="215"/>
        <end position="230"/>
    </location>
</feature>
<feature type="repeat" description="TPR" evidence="1">
    <location>
        <begin position="101"/>
        <end position="134"/>
    </location>
</feature>
<dbReference type="Pfam" id="PF14559">
    <property type="entry name" value="TPR_19"/>
    <property type="match status" value="1"/>
</dbReference>